<name>A0A6V7NPP0_ANACO</name>
<accession>A0A6V7NPP0</accession>
<protein>
    <submittedName>
        <fullName evidence="2">Uncharacterized protein</fullName>
    </submittedName>
</protein>
<feature type="region of interest" description="Disordered" evidence="1">
    <location>
        <begin position="98"/>
        <end position="125"/>
    </location>
</feature>
<reference evidence="2" key="1">
    <citation type="submission" date="2020-07" db="EMBL/GenBank/DDBJ databases">
        <authorList>
            <person name="Lin J."/>
        </authorList>
    </citation>
    <scope>NUCLEOTIDE SEQUENCE</scope>
</reference>
<dbReference type="AlphaFoldDB" id="A0A6V7NPP0"/>
<sequence length="213" mass="22595">MWYKIGDKGLIPYLGGNCCSHPWVGTSQSPSLYRGHLWKIPSFFSPVIAFFSISVSLNPAHFSSVAFFSIYGTPTASFVFSSSSPSLQTISASPVSPSLETLRSEDPRGQGSLSSPSSPSKEPASPYFSLRSLDLVPYPNTEIRPFLGAITAVAFAFLCAICASSPPPSSVRSEPSSPPPSSVRSVLWAPPPSSCDLCFGHRSPPLCDLCIGG</sequence>
<gene>
    <name evidence="2" type="ORF">CB5_LOCUS3447</name>
</gene>
<evidence type="ECO:0000256" key="1">
    <source>
        <dbReference type="SAM" id="MobiDB-lite"/>
    </source>
</evidence>
<feature type="compositionally biased region" description="Low complexity" evidence="1">
    <location>
        <begin position="112"/>
        <end position="125"/>
    </location>
</feature>
<proteinExistence type="predicted"/>
<evidence type="ECO:0000313" key="2">
    <source>
        <dbReference type="EMBL" id="CAD1820236.1"/>
    </source>
</evidence>
<dbReference type="EMBL" id="LR862140">
    <property type="protein sequence ID" value="CAD1820236.1"/>
    <property type="molecule type" value="Genomic_DNA"/>
</dbReference>
<organism evidence="2">
    <name type="scientific">Ananas comosus var. bracteatus</name>
    <name type="common">red pineapple</name>
    <dbReference type="NCBI Taxonomy" id="296719"/>
    <lineage>
        <taxon>Eukaryota</taxon>
        <taxon>Viridiplantae</taxon>
        <taxon>Streptophyta</taxon>
        <taxon>Embryophyta</taxon>
        <taxon>Tracheophyta</taxon>
        <taxon>Spermatophyta</taxon>
        <taxon>Magnoliopsida</taxon>
        <taxon>Liliopsida</taxon>
        <taxon>Poales</taxon>
        <taxon>Bromeliaceae</taxon>
        <taxon>Bromelioideae</taxon>
        <taxon>Ananas</taxon>
    </lineage>
</organism>